<dbReference type="PANTHER" id="PTHR43433:SF5">
    <property type="entry name" value="AB HYDROLASE-1 DOMAIN-CONTAINING PROTEIN"/>
    <property type="match status" value="1"/>
</dbReference>
<evidence type="ECO:0000259" key="2">
    <source>
        <dbReference type="Pfam" id="PF00561"/>
    </source>
</evidence>
<organism evidence="3 4">
    <name type="scientific">Actinomycetospora lemnae</name>
    <dbReference type="NCBI Taxonomy" id="3019891"/>
    <lineage>
        <taxon>Bacteria</taxon>
        <taxon>Bacillati</taxon>
        <taxon>Actinomycetota</taxon>
        <taxon>Actinomycetes</taxon>
        <taxon>Pseudonocardiales</taxon>
        <taxon>Pseudonocardiaceae</taxon>
        <taxon>Actinomycetospora</taxon>
    </lineage>
</organism>
<protein>
    <submittedName>
        <fullName evidence="3">Alpha/beta hydrolase</fullName>
    </submittedName>
</protein>
<dbReference type="GO" id="GO:0016787">
    <property type="term" value="F:hydrolase activity"/>
    <property type="evidence" value="ECO:0007669"/>
    <property type="project" value="UniProtKB-KW"/>
</dbReference>
<accession>A0ABT5SYV2</accession>
<dbReference type="Proteomes" id="UP001300763">
    <property type="component" value="Unassembled WGS sequence"/>
</dbReference>
<feature type="compositionally biased region" description="Polar residues" evidence="1">
    <location>
        <begin position="1"/>
        <end position="16"/>
    </location>
</feature>
<evidence type="ECO:0000313" key="3">
    <source>
        <dbReference type="EMBL" id="MDD7968053.1"/>
    </source>
</evidence>
<feature type="region of interest" description="Disordered" evidence="1">
    <location>
        <begin position="1"/>
        <end position="25"/>
    </location>
</feature>
<dbReference type="InterPro" id="IPR029058">
    <property type="entry name" value="AB_hydrolase_fold"/>
</dbReference>
<sequence length="307" mass="31545">MISPSRSVGRTSSTGDVHSRDGTVLRTWSNGADGVPLVISNGLGAPPSAWPRLREPDCGFAAVSWSHRGLGGSGRPADPTRIRVEDHAADLEATMDAAGFERALLLGWSLGVNVAFEFARARPDRVAGIIGVGGLPGGSFRAFGPPGVPVALRERAGRTAAWLLRLVGPPAAALAAPTVESARALGAAHLPPLPDPSASAEVARVFAGHEWTWYSELLLAAGDHPPIDTGFVSFPVTLVGGTLDVAAAAPDVRAVAGSIPQARFVPLVGTHFLPLEQPDGLHRELVALAERAGPSRAPSGGSVPSSP</sequence>
<gene>
    <name evidence="3" type="ORF">PGB27_22135</name>
</gene>
<reference evidence="3 4" key="1">
    <citation type="submission" date="2023-02" db="EMBL/GenBank/DDBJ databases">
        <title>Genome sequencing required for Actinomycetospora new species description.</title>
        <authorList>
            <person name="Saimee Y."/>
            <person name="Duangmal K."/>
        </authorList>
    </citation>
    <scope>NUCLEOTIDE SEQUENCE [LARGE SCALE GENOMIC DNA]</scope>
    <source>
        <strain evidence="3 4">DW7H6</strain>
    </source>
</reference>
<dbReference type="PANTHER" id="PTHR43433">
    <property type="entry name" value="HYDROLASE, ALPHA/BETA FOLD FAMILY PROTEIN"/>
    <property type="match status" value="1"/>
</dbReference>
<dbReference type="Gene3D" id="3.40.50.1820">
    <property type="entry name" value="alpha/beta hydrolase"/>
    <property type="match status" value="1"/>
</dbReference>
<evidence type="ECO:0000256" key="1">
    <source>
        <dbReference type="SAM" id="MobiDB-lite"/>
    </source>
</evidence>
<dbReference type="RefSeq" id="WP_274202583.1">
    <property type="nucleotide sequence ID" value="NZ_JAQZAO010000010.1"/>
</dbReference>
<name>A0ABT5SYV2_9PSEU</name>
<comment type="caution">
    <text evidence="3">The sequence shown here is derived from an EMBL/GenBank/DDBJ whole genome shotgun (WGS) entry which is preliminary data.</text>
</comment>
<dbReference type="Pfam" id="PF00561">
    <property type="entry name" value="Abhydrolase_1"/>
    <property type="match status" value="1"/>
</dbReference>
<dbReference type="SUPFAM" id="SSF53474">
    <property type="entry name" value="alpha/beta-Hydrolases"/>
    <property type="match status" value="1"/>
</dbReference>
<feature type="domain" description="AB hydrolase-1" evidence="2">
    <location>
        <begin position="36"/>
        <end position="143"/>
    </location>
</feature>
<dbReference type="InterPro" id="IPR050471">
    <property type="entry name" value="AB_hydrolase"/>
</dbReference>
<keyword evidence="3" id="KW-0378">Hydrolase</keyword>
<dbReference type="InterPro" id="IPR000073">
    <property type="entry name" value="AB_hydrolase_1"/>
</dbReference>
<keyword evidence="4" id="KW-1185">Reference proteome</keyword>
<evidence type="ECO:0000313" key="4">
    <source>
        <dbReference type="Proteomes" id="UP001300763"/>
    </source>
</evidence>
<dbReference type="EMBL" id="JAQZAO010000010">
    <property type="protein sequence ID" value="MDD7968053.1"/>
    <property type="molecule type" value="Genomic_DNA"/>
</dbReference>
<proteinExistence type="predicted"/>